<dbReference type="AlphaFoldDB" id="A0A1H3BEH7"/>
<evidence type="ECO:0000313" key="2">
    <source>
        <dbReference type="Proteomes" id="UP000199675"/>
    </source>
</evidence>
<proteinExistence type="predicted"/>
<accession>A0A1H3BEH7</accession>
<dbReference type="STRING" id="488533.SAMN04487960_1093"/>
<name>A0A1H3BEH7_9GAMM</name>
<protein>
    <submittedName>
        <fullName evidence="1">Uncharacterized protein</fullName>
    </submittedName>
</protein>
<reference evidence="1 2" key="1">
    <citation type="submission" date="2016-10" db="EMBL/GenBank/DDBJ databases">
        <authorList>
            <person name="de Groot N.N."/>
        </authorList>
    </citation>
    <scope>NUCLEOTIDE SEQUENCE [LARGE SCALE GENOMIC DNA]</scope>
    <source>
        <strain evidence="1 2">CGMCC 1.7059</strain>
    </source>
</reference>
<dbReference type="OrthoDB" id="6369404at2"/>
<dbReference type="EMBL" id="FNNE01000009">
    <property type="protein sequence ID" value="SDX40362.1"/>
    <property type="molecule type" value="Genomic_DNA"/>
</dbReference>
<organism evidence="1 2">
    <name type="scientific">Marinobacter mobilis</name>
    <dbReference type="NCBI Taxonomy" id="488533"/>
    <lineage>
        <taxon>Bacteria</taxon>
        <taxon>Pseudomonadati</taxon>
        <taxon>Pseudomonadota</taxon>
        <taxon>Gammaproteobacteria</taxon>
        <taxon>Pseudomonadales</taxon>
        <taxon>Marinobacteraceae</taxon>
        <taxon>Marinobacter</taxon>
    </lineage>
</organism>
<gene>
    <name evidence="1" type="ORF">SAMN04487960_1093</name>
</gene>
<evidence type="ECO:0000313" key="1">
    <source>
        <dbReference type="EMBL" id="SDX40362.1"/>
    </source>
</evidence>
<sequence length="101" mass="11890">MYRDFKTTLELVAAVLDHEALTSEELRARFGGMPDRSFKRHMATARKHGAQMECAINPDGRYVWRCRNRRMVESRVRAWLVFERERTLVGESQLDLLHQAL</sequence>
<keyword evidence="2" id="KW-1185">Reference proteome</keyword>
<dbReference type="RefSeq" id="WP_091815774.1">
    <property type="nucleotide sequence ID" value="NZ_FNNE01000009.1"/>
</dbReference>
<dbReference type="Proteomes" id="UP000199675">
    <property type="component" value="Unassembled WGS sequence"/>
</dbReference>